<comment type="caution">
    <text evidence="3">The sequence shown here is derived from an EMBL/GenBank/DDBJ whole genome shotgun (WGS) entry which is preliminary data.</text>
</comment>
<dbReference type="HOGENOM" id="CLU_081224_0_0_11"/>
<keyword evidence="2" id="KW-0812">Transmembrane</keyword>
<reference evidence="3 4" key="2">
    <citation type="submission" date="2008-10" db="EMBL/GenBank/DDBJ databases">
        <authorList>
            <person name="Fulton L."/>
            <person name="Clifton S."/>
            <person name="Fulton B."/>
            <person name="Xu J."/>
            <person name="Minx P."/>
            <person name="Pepin K.H."/>
            <person name="Johnson M."/>
            <person name="Thiruvilangam P."/>
            <person name="Bhonagiri V."/>
            <person name="Nash W.E."/>
            <person name="Mardis E.R."/>
            <person name="Wilson R.K."/>
        </authorList>
    </citation>
    <scope>NUCLEOTIDE SEQUENCE [LARGE SCALE GENOMIC DNA]</scope>
    <source>
        <strain evidence="3 4">DSM 13279</strain>
    </source>
</reference>
<dbReference type="EMBL" id="ABXJ01000055">
    <property type="protein sequence ID" value="EEA90873.1"/>
    <property type="molecule type" value="Genomic_DNA"/>
</dbReference>
<evidence type="ECO:0000256" key="1">
    <source>
        <dbReference type="SAM" id="MobiDB-lite"/>
    </source>
</evidence>
<dbReference type="Proteomes" id="UP000003560">
    <property type="component" value="Unassembled WGS sequence"/>
</dbReference>
<dbReference type="RefSeq" id="WP_006720571.1">
    <property type="nucleotide sequence ID" value="NZ_DS995475.1"/>
</dbReference>
<accession>B6GA18</accession>
<feature type="compositionally biased region" description="Basic and acidic residues" evidence="1">
    <location>
        <begin position="151"/>
        <end position="161"/>
    </location>
</feature>
<keyword evidence="2" id="KW-1133">Transmembrane helix</keyword>
<keyword evidence="2" id="KW-0472">Membrane</keyword>
<evidence type="ECO:0000313" key="3">
    <source>
        <dbReference type="EMBL" id="EEA90873.1"/>
    </source>
</evidence>
<dbReference type="STRING" id="445975.COLSTE_00909"/>
<dbReference type="InterPro" id="IPR007060">
    <property type="entry name" value="FtsL/DivIC"/>
</dbReference>
<evidence type="ECO:0000313" key="4">
    <source>
        <dbReference type="Proteomes" id="UP000003560"/>
    </source>
</evidence>
<dbReference type="eggNOG" id="COG2919">
    <property type="taxonomic scope" value="Bacteria"/>
</dbReference>
<dbReference type="Pfam" id="PF04977">
    <property type="entry name" value="DivIC"/>
    <property type="match status" value="1"/>
</dbReference>
<feature type="compositionally biased region" description="Polar residues" evidence="1">
    <location>
        <begin position="162"/>
        <end position="176"/>
    </location>
</feature>
<organism evidence="3 4">
    <name type="scientific">Collinsella stercoris DSM 13279</name>
    <dbReference type="NCBI Taxonomy" id="445975"/>
    <lineage>
        <taxon>Bacteria</taxon>
        <taxon>Bacillati</taxon>
        <taxon>Actinomycetota</taxon>
        <taxon>Coriobacteriia</taxon>
        <taxon>Coriobacteriales</taxon>
        <taxon>Coriobacteriaceae</taxon>
        <taxon>Collinsella</taxon>
    </lineage>
</organism>
<evidence type="ECO:0000256" key="2">
    <source>
        <dbReference type="SAM" id="Phobius"/>
    </source>
</evidence>
<gene>
    <name evidence="3" type="ORF">COLSTE_00909</name>
</gene>
<name>B6GA18_9ACTN</name>
<proteinExistence type="predicted"/>
<feature type="transmembrane region" description="Helical" evidence="2">
    <location>
        <begin position="23"/>
        <end position="41"/>
    </location>
</feature>
<sequence length="217" mass="23413">MKYATDNRVVNWLYDLTTGPRRHFFYLIVALLVGVGIYMPVRDFYIAHRTEAILQEQKAIREKYNDSLGKEVESLLSQEGIEDAARRDYGMVMPGEQTITVEGLDEDGNPVVVDVNDQDGEDAAADGDGGDAQDPSTANGAASKDNAGTLKGEDAADKSKTGSDTTDVSSGDTPVTSAEVEAAERAVLENSAWYWKVLDALFFFDGVNGMAVVSTGE</sequence>
<dbReference type="OrthoDB" id="3183908at2"/>
<feature type="compositionally biased region" description="Acidic residues" evidence="1">
    <location>
        <begin position="116"/>
        <end position="131"/>
    </location>
</feature>
<protein>
    <submittedName>
        <fullName evidence="3">Septum formation initiator</fullName>
    </submittedName>
</protein>
<dbReference type="AlphaFoldDB" id="B6GA18"/>
<reference evidence="3 4" key="1">
    <citation type="submission" date="2008-10" db="EMBL/GenBank/DDBJ databases">
        <title>Draft genome sequence of Collinsella stercoris (DSM 13279).</title>
        <authorList>
            <person name="Sudarsanam P."/>
            <person name="Ley R."/>
            <person name="Guruge J."/>
            <person name="Turnbaugh P.J."/>
            <person name="Mahowald M."/>
            <person name="Liep D."/>
            <person name="Gordon J."/>
        </authorList>
    </citation>
    <scope>NUCLEOTIDE SEQUENCE [LARGE SCALE GENOMIC DNA]</scope>
    <source>
        <strain evidence="3 4">DSM 13279</strain>
    </source>
</reference>
<keyword evidence="4" id="KW-1185">Reference proteome</keyword>
<feature type="region of interest" description="Disordered" evidence="1">
    <location>
        <begin position="102"/>
        <end position="177"/>
    </location>
</feature>